<dbReference type="Proteomes" id="UP001500503">
    <property type="component" value="Unassembled WGS sequence"/>
</dbReference>
<feature type="domain" description="Ribbon-helix-helix protein CopG" evidence="1">
    <location>
        <begin position="5"/>
        <end position="43"/>
    </location>
</feature>
<sequence length="83" mass="9421">MSVKERITVTIDSEIAAQIKELAGEQSTSSVVERALRELLTRQHDARTRLRALAAAHERRDPEGHARLRAHIRRQLDLGEEEA</sequence>
<dbReference type="EMBL" id="BAABHF010000039">
    <property type="protein sequence ID" value="GAA4506483.1"/>
    <property type="molecule type" value="Genomic_DNA"/>
</dbReference>
<name>A0ABP8QPS8_9ACTN</name>
<evidence type="ECO:0000259" key="1">
    <source>
        <dbReference type="Pfam" id="PF01402"/>
    </source>
</evidence>
<dbReference type="Pfam" id="PF01402">
    <property type="entry name" value="RHH_1"/>
    <property type="match status" value="1"/>
</dbReference>
<evidence type="ECO:0000313" key="3">
    <source>
        <dbReference type="Proteomes" id="UP001500503"/>
    </source>
</evidence>
<comment type="caution">
    <text evidence="2">The sequence shown here is derived from an EMBL/GenBank/DDBJ whole genome shotgun (WGS) entry which is preliminary data.</text>
</comment>
<keyword evidence="3" id="KW-1185">Reference proteome</keyword>
<gene>
    <name evidence="2" type="ORF">GCM10023191_063610</name>
</gene>
<proteinExistence type="predicted"/>
<organism evidence="2 3">
    <name type="scientific">Actinoallomurus oryzae</name>
    <dbReference type="NCBI Taxonomy" id="502180"/>
    <lineage>
        <taxon>Bacteria</taxon>
        <taxon>Bacillati</taxon>
        <taxon>Actinomycetota</taxon>
        <taxon>Actinomycetes</taxon>
        <taxon>Streptosporangiales</taxon>
        <taxon>Thermomonosporaceae</taxon>
        <taxon>Actinoallomurus</taxon>
    </lineage>
</organism>
<accession>A0ABP8QPS8</accession>
<evidence type="ECO:0000313" key="2">
    <source>
        <dbReference type="EMBL" id="GAA4506483.1"/>
    </source>
</evidence>
<protein>
    <recommendedName>
        <fullName evidence="1">Ribbon-helix-helix protein CopG domain-containing protein</fullName>
    </recommendedName>
</protein>
<reference evidence="3" key="1">
    <citation type="journal article" date="2019" name="Int. J. Syst. Evol. Microbiol.">
        <title>The Global Catalogue of Microorganisms (GCM) 10K type strain sequencing project: providing services to taxonomists for standard genome sequencing and annotation.</title>
        <authorList>
            <consortium name="The Broad Institute Genomics Platform"/>
            <consortium name="The Broad Institute Genome Sequencing Center for Infectious Disease"/>
            <person name="Wu L."/>
            <person name="Ma J."/>
        </authorList>
    </citation>
    <scope>NUCLEOTIDE SEQUENCE [LARGE SCALE GENOMIC DNA]</scope>
    <source>
        <strain evidence="3">JCM 17933</strain>
    </source>
</reference>
<dbReference type="InterPro" id="IPR002145">
    <property type="entry name" value="CopG"/>
</dbReference>
<dbReference type="RefSeq" id="WP_329248098.1">
    <property type="nucleotide sequence ID" value="NZ_BAABHF010000039.1"/>
</dbReference>